<sequence length="175" mass="20770">MQMYPSDHLGYKEQQYYSVVEEDYSYNNGSHCMQMMKPDHSIPKHTYNQNHGHDHFIPKHTYNQNHGHDHFIPKHTYNQNHGHVYGGDHEKKGYDSHVGNYSYEEERHRDSWGIKNDYSAHGVGKQYNGEYPHREGMKHAGYGAHQGQYGPHREYSECPEERKKFSVWEFKSIVD</sequence>
<dbReference type="Proteomes" id="UP001190926">
    <property type="component" value="Unassembled WGS sequence"/>
</dbReference>
<name>A0AAD4P386_PERFH</name>
<organism evidence="1 2">
    <name type="scientific">Perilla frutescens var. hirtella</name>
    <name type="common">Perilla citriodora</name>
    <name type="synonym">Perilla setoyensis</name>
    <dbReference type="NCBI Taxonomy" id="608512"/>
    <lineage>
        <taxon>Eukaryota</taxon>
        <taxon>Viridiplantae</taxon>
        <taxon>Streptophyta</taxon>
        <taxon>Embryophyta</taxon>
        <taxon>Tracheophyta</taxon>
        <taxon>Spermatophyta</taxon>
        <taxon>Magnoliopsida</taxon>
        <taxon>eudicotyledons</taxon>
        <taxon>Gunneridae</taxon>
        <taxon>Pentapetalae</taxon>
        <taxon>asterids</taxon>
        <taxon>lamiids</taxon>
        <taxon>Lamiales</taxon>
        <taxon>Lamiaceae</taxon>
        <taxon>Nepetoideae</taxon>
        <taxon>Elsholtzieae</taxon>
        <taxon>Perilla</taxon>
    </lineage>
</organism>
<comment type="caution">
    <text evidence="1">The sequence shown here is derived from an EMBL/GenBank/DDBJ whole genome shotgun (WGS) entry which is preliminary data.</text>
</comment>
<accession>A0AAD4P386</accession>
<keyword evidence="2" id="KW-1185">Reference proteome</keyword>
<protein>
    <submittedName>
        <fullName evidence="1">Uncharacterized protein</fullName>
    </submittedName>
</protein>
<dbReference type="AlphaFoldDB" id="A0AAD4P386"/>
<evidence type="ECO:0000313" key="1">
    <source>
        <dbReference type="EMBL" id="KAH6825278.1"/>
    </source>
</evidence>
<dbReference type="EMBL" id="SDAM02000176">
    <property type="protein sequence ID" value="KAH6825278.1"/>
    <property type="molecule type" value="Genomic_DNA"/>
</dbReference>
<gene>
    <name evidence="1" type="ORF">C2S53_007002</name>
</gene>
<proteinExistence type="predicted"/>
<reference evidence="1 2" key="1">
    <citation type="journal article" date="2021" name="Nat. Commun.">
        <title>Incipient diploidization of the medicinal plant Perilla within 10,000 years.</title>
        <authorList>
            <person name="Zhang Y."/>
            <person name="Shen Q."/>
            <person name="Leng L."/>
            <person name="Zhang D."/>
            <person name="Chen S."/>
            <person name="Shi Y."/>
            <person name="Ning Z."/>
            <person name="Chen S."/>
        </authorList>
    </citation>
    <scope>NUCLEOTIDE SEQUENCE [LARGE SCALE GENOMIC DNA]</scope>
    <source>
        <strain evidence="2">cv. PC099</strain>
    </source>
</reference>
<evidence type="ECO:0000313" key="2">
    <source>
        <dbReference type="Proteomes" id="UP001190926"/>
    </source>
</evidence>